<reference evidence="5" key="1">
    <citation type="submission" date="2017-06" db="EMBL/GenBank/DDBJ databases">
        <authorList>
            <person name="Varghese N."/>
            <person name="Submissions S."/>
        </authorList>
    </citation>
    <scope>NUCLEOTIDE SEQUENCE [LARGE SCALE GENOMIC DNA]</scope>
    <source>
        <strain evidence="5">DSM 27993</strain>
    </source>
</reference>
<gene>
    <name evidence="4" type="ORF">SAMN04488111_0863</name>
</gene>
<dbReference type="GO" id="GO:0034338">
    <property type="term" value="F:short-chain carboxylesterase activity"/>
    <property type="evidence" value="ECO:0007669"/>
    <property type="project" value="TreeGrafter"/>
</dbReference>
<keyword evidence="5" id="KW-1185">Reference proteome</keyword>
<dbReference type="InterPro" id="IPR012020">
    <property type="entry name" value="ABHD4"/>
</dbReference>
<dbReference type="InterPro" id="IPR050960">
    <property type="entry name" value="AB_hydrolase_4_sf"/>
</dbReference>
<sequence length="322" mass="36499">MPIIESSYKPSLLFKNHHFNTVYKTLFNSETIIYKRTRIETSDNDFIDLDFSLKNSNTLVIAMHGLEGSSKSKYIVSVVNYLNLNNIDCVSVNFRGCSGEDNNNVYSYNSGKTDDVSLIINYILTHYNYKNIVLLGYSMGGNITLKYMGENSETPSIIKGSIAVSAPCDLEGSSNVLSKWHNAVYLNRFMSTLKEKSILKLEKFPNSGLNKEAILNAENFRDFDNAVTAPLFGYKNAHDYWKKCSSKQFLEGINLPTLLINALDDSFLSESCYPFEAAKNHKYLTLEVPKYGGHVGFNTSFFGKDLLWSEKRILHFIQHIIS</sequence>
<protein>
    <recommendedName>
        <fullName evidence="3">AB hydrolase-1 domain-containing protein</fullName>
    </recommendedName>
</protein>
<dbReference type="Pfam" id="PF00561">
    <property type="entry name" value="Abhydrolase_1"/>
    <property type="match status" value="1"/>
</dbReference>
<evidence type="ECO:0000259" key="3">
    <source>
        <dbReference type="Pfam" id="PF00561"/>
    </source>
</evidence>
<feature type="domain" description="AB hydrolase-1" evidence="3">
    <location>
        <begin position="59"/>
        <end position="295"/>
    </location>
</feature>
<evidence type="ECO:0000256" key="2">
    <source>
        <dbReference type="PIRSR" id="PIRSR005211-1"/>
    </source>
</evidence>
<dbReference type="Gene3D" id="3.40.50.1820">
    <property type="entry name" value="alpha/beta hydrolase"/>
    <property type="match status" value="1"/>
</dbReference>
<dbReference type="EMBL" id="FZNX01000001">
    <property type="protein sequence ID" value="SNR36422.1"/>
    <property type="molecule type" value="Genomic_DNA"/>
</dbReference>
<dbReference type="PANTHER" id="PTHR10794">
    <property type="entry name" value="ABHYDROLASE DOMAIN-CONTAINING PROTEIN"/>
    <property type="match status" value="1"/>
</dbReference>
<dbReference type="OrthoDB" id="332676at2"/>
<feature type="active site" description="Charge relay system" evidence="2">
    <location>
        <position position="294"/>
    </location>
</feature>
<proteinExistence type="inferred from homology"/>
<dbReference type="InterPro" id="IPR000073">
    <property type="entry name" value="AB_hydrolase_1"/>
</dbReference>
<dbReference type="GO" id="GO:0047372">
    <property type="term" value="F:monoacylglycerol lipase activity"/>
    <property type="evidence" value="ECO:0007669"/>
    <property type="project" value="TreeGrafter"/>
</dbReference>
<organism evidence="4 5">
    <name type="scientific">Lutibacter flavus</name>
    <dbReference type="NCBI Taxonomy" id="691689"/>
    <lineage>
        <taxon>Bacteria</taxon>
        <taxon>Pseudomonadati</taxon>
        <taxon>Bacteroidota</taxon>
        <taxon>Flavobacteriia</taxon>
        <taxon>Flavobacteriales</taxon>
        <taxon>Flavobacteriaceae</taxon>
        <taxon>Lutibacter</taxon>
    </lineage>
</organism>
<dbReference type="AlphaFoldDB" id="A0A238VPX6"/>
<dbReference type="Proteomes" id="UP000198412">
    <property type="component" value="Unassembled WGS sequence"/>
</dbReference>
<dbReference type="PANTHER" id="PTHR10794:SF94">
    <property type="entry name" value="ESTERASE YHET-RELATED"/>
    <property type="match status" value="1"/>
</dbReference>
<dbReference type="PIRSF" id="PIRSF005211">
    <property type="entry name" value="Ab_hydro_YheT"/>
    <property type="match status" value="1"/>
</dbReference>
<feature type="active site" description="Charge relay system" evidence="2">
    <location>
        <position position="265"/>
    </location>
</feature>
<dbReference type="RefSeq" id="WP_089377164.1">
    <property type="nucleotide sequence ID" value="NZ_FZNX01000001.1"/>
</dbReference>
<accession>A0A238VPX6</accession>
<evidence type="ECO:0000313" key="5">
    <source>
        <dbReference type="Proteomes" id="UP000198412"/>
    </source>
</evidence>
<dbReference type="SUPFAM" id="SSF53474">
    <property type="entry name" value="alpha/beta-Hydrolases"/>
    <property type="match status" value="1"/>
</dbReference>
<feature type="active site" description="Charge relay system" evidence="2">
    <location>
        <position position="138"/>
    </location>
</feature>
<evidence type="ECO:0000256" key="1">
    <source>
        <dbReference type="ARBA" id="ARBA00010884"/>
    </source>
</evidence>
<comment type="similarity">
    <text evidence="1">Belongs to the AB hydrolase superfamily. AB hydrolase 4 family.</text>
</comment>
<evidence type="ECO:0000313" key="4">
    <source>
        <dbReference type="EMBL" id="SNR36422.1"/>
    </source>
</evidence>
<dbReference type="InterPro" id="IPR029058">
    <property type="entry name" value="AB_hydrolase_fold"/>
</dbReference>
<name>A0A238VPX6_9FLAO</name>